<evidence type="ECO:0000313" key="3">
    <source>
        <dbReference type="Proteomes" id="UP000095300"/>
    </source>
</evidence>
<proteinExistence type="predicted"/>
<feature type="domain" description="CHK kinase-like" evidence="1">
    <location>
        <begin position="139"/>
        <end position="335"/>
    </location>
</feature>
<dbReference type="InterPro" id="IPR004119">
    <property type="entry name" value="EcKL"/>
</dbReference>
<gene>
    <name evidence="2" type="primary">106088254</name>
</gene>
<dbReference type="SMART" id="SM00587">
    <property type="entry name" value="CHK"/>
    <property type="match status" value="1"/>
</dbReference>
<name>A0A1I8NX34_STOCA</name>
<dbReference type="SUPFAM" id="SSF56112">
    <property type="entry name" value="Protein kinase-like (PK-like)"/>
    <property type="match status" value="1"/>
</dbReference>
<dbReference type="Proteomes" id="UP000095300">
    <property type="component" value="Unassembled WGS sequence"/>
</dbReference>
<protein>
    <recommendedName>
        <fullName evidence="1">CHK kinase-like domain-containing protein</fullName>
    </recommendedName>
</protein>
<dbReference type="EnsemblMetazoa" id="SCAU002801-RA">
    <property type="protein sequence ID" value="SCAU002801-PA"/>
    <property type="gene ID" value="SCAU002801"/>
</dbReference>
<dbReference type="PANTHER" id="PTHR11012:SF12">
    <property type="entry name" value="CHK KINASE-LIKE DOMAIN-CONTAINING PROTEIN-RELATED"/>
    <property type="match status" value="1"/>
</dbReference>
<dbReference type="InterPro" id="IPR011009">
    <property type="entry name" value="Kinase-like_dom_sf"/>
</dbReference>
<reference evidence="2" key="1">
    <citation type="submission" date="2020-05" db="UniProtKB">
        <authorList>
            <consortium name="EnsemblMetazoa"/>
        </authorList>
    </citation>
    <scope>IDENTIFICATION</scope>
    <source>
        <strain evidence="2">USDA</strain>
    </source>
</reference>
<dbReference type="PANTHER" id="PTHR11012">
    <property type="entry name" value="PROTEIN KINASE-LIKE DOMAIN-CONTAINING"/>
    <property type="match status" value="1"/>
</dbReference>
<dbReference type="Pfam" id="PF02958">
    <property type="entry name" value="EcKL"/>
    <property type="match status" value="1"/>
</dbReference>
<sequence length="358" mass="41896">MSCYNDDELTPPAWIEEEFLQDVLSQYEGKPVAEIIKFELSPASMKGDHYSTVMLRCKVEYKLDQLPKQTKQKSLIIKTIPSEEGMKRDLLLQSRVFENEISMYTKTLPKIEKILEQFGEPTKLSAGIVYHSLEPQKVIILEDLCELGYTAIRGRFLHEHELKATYTKLAKIHAVTYMLGLSEDHHLLTNYQDGFMSKKSPIFTEILNNGLRNFIDLLLSHKELNIYVDNIQVMQQEVEQACNDMFNAYSLNKGQSDDILVLNHGDFHIKNLMFKFNEANEMEDMIMVDFQGSCYAPSNLDMTYSQFLLLSPEMRTKRHEILHFYFTEFIRVLKKIDYQGKLPKYSQFQMSSLKYRHF</sequence>
<dbReference type="AlphaFoldDB" id="A0A1I8NX34"/>
<accession>A0A1I8NX34</accession>
<organism evidence="2 3">
    <name type="scientific">Stomoxys calcitrans</name>
    <name type="common">Stable fly</name>
    <name type="synonym">Conops calcitrans</name>
    <dbReference type="NCBI Taxonomy" id="35570"/>
    <lineage>
        <taxon>Eukaryota</taxon>
        <taxon>Metazoa</taxon>
        <taxon>Ecdysozoa</taxon>
        <taxon>Arthropoda</taxon>
        <taxon>Hexapoda</taxon>
        <taxon>Insecta</taxon>
        <taxon>Pterygota</taxon>
        <taxon>Neoptera</taxon>
        <taxon>Endopterygota</taxon>
        <taxon>Diptera</taxon>
        <taxon>Brachycera</taxon>
        <taxon>Muscomorpha</taxon>
        <taxon>Muscoidea</taxon>
        <taxon>Muscidae</taxon>
        <taxon>Stomoxys</taxon>
    </lineage>
</organism>
<evidence type="ECO:0000259" key="1">
    <source>
        <dbReference type="SMART" id="SM00587"/>
    </source>
</evidence>
<dbReference type="Gene3D" id="3.90.1200.10">
    <property type="match status" value="1"/>
</dbReference>
<evidence type="ECO:0000313" key="2">
    <source>
        <dbReference type="EnsemblMetazoa" id="SCAU002801-PA"/>
    </source>
</evidence>
<dbReference type="InterPro" id="IPR015897">
    <property type="entry name" value="CHK_kinase-like"/>
</dbReference>
<dbReference type="VEuPathDB" id="VectorBase:SCAU002801"/>
<keyword evidence="3" id="KW-1185">Reference proteome</keyword>
<dbReference type="STRING" id="35570.A0A1I8NX34"/>
<dbReference type="OrthoDB" id="8250698at2759"/>